<dbReference type="AlphaFoldDB" id="A0A922SLG4"/>
<feature type="region of interest" description="Disordered" evidence="1">
    <location>
        <begin position="685"/>
        <end position="722"/>
    </location>
</feature>
<evidence type="ECO:0000313" key="3">
    <source>
        <dbReference type="Proteomes" id="UP000814243"/>
    </source>
</evidence>
<feature type="region of interest" description="Disordered" evidence="1">
    <location>
        <begin position="353"/>
        <end position="385"/>
    </location>
</feature>
<accession>A0A922SLG4</accession>
<evidence type="ECO:0000256" key="1">
    <source>
        <dbReference type="SAM" id="MobiDB-lite"/>
    </source>
</evidence>
<feature type="region of interest" description="Disordered" evidence="1">
    <location>
        <begin position="428"/>
        <end position="521"/>
    </location>
</feature>
<comment type="caution">
    <text evidence="2">The sequence shown here is derived from an EMBL/GenBank/DDBJ whole genome shotgun (WGS) entry which is preliminary data.</text>
</comment>
<feature type="compositionally biased region" description="Polar residues" evidence="1">
    <location>
        <begin position="454"/>
        <end position="483"/>
    </location>
</feature>
<feature type="compositionally biased region" description="Basic and acidic residues" evidence="1">
    <location>
        <begin position="755"/>
        <end position="764"/>
    </location>
</feature>
<feature type="region of interest" description="Disordered" evidence="1">
    <location>
        <begin position="748"/>
        <end position="805"/>
    </location>
</feature>
<reference evidence="2" key="1">
    <citation type="journal article" date="2021" name="G3 (Bethesda)">
        <title>Genome and transcriptome analysis of the beet armyworm Spodoptera exigua reveals targets for pest control. .</title>
        <authorList>
            <person name="Simon S."/>
            <person name="Breeschoten T."/>
            <person name="Jansen H.J."/>
            <person name="Dirks R.P."/>
            <person name="Schranz M.E."/>
            <person name="Ros V.I.D."/>
        </authorList>
    </citation>
    <scope>NUCLEOTIDE SEQUENCE</scope>
    <source>
        <strain evidence="2">TB_SE_WUR_2020</strain>
    </source>
</reference>
<feature type="compositionally biased region" description="Basic and acidic residues" evidence="1">
    <location>
        <begin position="140"/>
        <end position="159"/>
    </location>
</feature>
<feature type="compositionally biased region" description="Polar residues" evidence="1">
    <location>
        <begin position="166"/>
        <end position="185"/>
    </location>
</feature>
<feature type="compositionally biased region" description="Basic residues" evidence="1">
    <location>
        <begin position="780"/>
        <end position="790"/>
    </location>
</feature>
<feature type="region of interest" description="Disordered" evidence="1">
    <location>
        <begin position="589"/>
        <end position="652"/>
    </location>
</feature>
<feature type="region of interest" description="Disordered" evidence="1">
    <location>
        <begin position="236"/>
        <end position="294"/>
    </location>
</feature>
<feature type="compositionally biased region" description="Polar residues" evidence="1">
    <location>
        <begin position="364"/>
        <end position="385"/>
    </location>
</feature>
<feature type="compositionally biased region" description="Low complexity" evidence="1">
    <location>
        <begin position="701"/>
        <end position="722"/>
    </location>
</feature>
<feature type="compositionally biased region" description="Basic and acidic residues" evidence="1">
    <location>
        <begin position="429"/>
        <end position="447"/>
    </location>
</feature>
<feature type="compositionally biased region" description="Basic and acidic residues" evidence="1">
    <location>
        <begin position="263"/>
        <end position="278"/>
    </location>
</feature>
<protein>
    <submittedName>
        <fullName evidence="2">Uncharacterized protein</fullName>
    </submittedName>
</protein>
<proteinExistence type="predicted"/>
<feature type="compositionally biased region" description="Polar residues" evidence="1">
    <location>
        <begin position="634"/>
        <end position="652"/>
    </location>
</feature>
<feature type="region of interest" description="Disordered" evidence="1">
    <location>
        <begin position="204"/>
        <end position="224"/>
    </location>
</feature>
<feature type="compositionally biased region" description="Polar residues" evidence="1">
    <location>
        <begin position="765"/>
        <end position="779"/>
    </location>
</feature>
<feature type="compositionally biased region" description="Polar residues" evidence="1">
    <location>
        <begin position="492"/>
        <end position="521"/>
    </location>
</feature>
<dbReference type="EMBL" id="JACEFF010000184">
    <property type="protein sequence ID" value="KAH9642632.1"/>
    <property type="molecule type" value="Genomic_DNA"/>
</dbReference>
<sequence>MSATSRSSSTNSKRRRIDEIDDTIEVLSYEINKFDDLALKSDFESSLLTLKLKREKVKALAAAARSQVLLADMQVLIAESELLAEIESLKKYKNEILDGGKVFFLLRNIKRVIEDLQLISCKLKLRRIVKSTSVQTLTNSRREQESRKRKLSDGHTTHSDKRRKTLQSVAKSPNRSTTEQTSGTSLKDDLMQLLKMLENRLQEDTPISKISTPVQASEEKRESAIRSKYYPKCSIQKNNDAKLTPTHSDSGTGQSQTASKSPTVDDHHGKSALKESLKSPEGIQQEHAPITQTFTSIQNSKSEYYLEYFRRKTIDARLTSEHSDIDIIPSQPIANSPVKNSDTLSQHAYISGYESEDSNKKSSDPINNLTHSNSDAIQSQSVSKSPTIENMIIDTTWEDIVTEPLKLPERNPPECATITEILTAGQTSDVDRTECEPEYNKRKSDNLRRHRSTHSYICSRRSQSVSISPTTTKYSDTPSQQANIYEPEDSNNKSSNTINTHTHSNGDAIQSQNVFKSPSNGNMIIDTTWEDIVTEPLKSPDTSQPECATTKTFTAAQTSAVYRTEFEPEYNKRKSSDARLTPTHFQGDIIPSQHLQPIAKSPTNAKNSDTSSQQAYISNNKSEDINKRSRHTFTHSNSDTTQSQPVSKSPTVETCTEIILKSTPMQASGADNSKYVQVFENWRLRDPRCPPTQSGRRKAGSKSISKSTTTKNNSNISCKNSTPEMIKRIAKYDPEMSLSSSIKEEFNKSYSTTHSQDKGKKRTDISNSFNTQSNKSRTQQLKKKKKKKKQINPLAESKSAGATMKNVADVNRSAFSLNNSTQNSSGRHTLPTMVPRLSPLCSCLAVGDNVPKTCLFQSKPSSSFNFYGNSI</sequence>
<feature type="compositionally biased region" description="Polar residues" evidence="1">
    <location>
        <begin position="601"/>
        <end position="620"/>
    </location>
</feature>
<dbReference type="Proteomes" id="UP000814243">
    <property type="component" value="Unassembled WGS sequence"/>
</dbReference>
<feature type="region of interest" description="Disordered" evidence="1">
    <location>
        <begin position="136"/>
        <end position="187"/>
    </location>
</feature>
<name>A0A922SLG4_SPOEX</name>
<gene>
    <name evidence="2" type="ORF">HF086_014031</name>
</gene>
<feature type="compositionally biased region" description="Polar residues" evidence="1">
    <location>
        <begin position="245"/>
        <end position="262"/>
    </location>
</feature>
<evidence type="ECO:0000313" key="2">
    <source>
        <dbReference type="EMBL" id="KAH9642632.1"/>
    </source>
</evidence>
<organism evidence="2 3">
    <name type="scientific">Spodoptera exigua</name>
    <name type="common">Beet armyworm</name>
    <name type="synonym">Noctua fulgens</name>
    <dbReference type="NCBI Taxonomy" id="7107"/>
    <lineage>
        <taxon>Eukaryota</taxon>
        <taxon>Metazoa</taxon>
        <taxon>Ecdysozoa</taxon>
        <taxon>Arthropoda</taxon>
        <taxon>Hexapoda</taxon>
        <taxon>Insecta</taxon>
        <taxon>Pterygota</taxon>
        <taxon>Neoptera</taxon>
        <taxon>Endopterygota</taxon>
        <taxon>Lepidoptera</taxon>
        <taxon>Glossata</taxon>
        <taxon>Ditrysia</taxon>
        <taxon>Noctuoidea</taxon>
        <taxon>Noctuidae</taxon>
        <taxon>Amphipyrinae</taxon>
        <taxon>Spodoptera</taxon>
    </lineage>
</organism>